<proteinExistence type="predicted"/>
<dbReference type="AlphaFoldDB" id="A0A0G4IAV4"/>
<accession>A0A0G4IAV4</accession>
<organism evidence="2">
    <name type="scientific">Chromera velia CCMP2878</name>
    <dbReference type="NCBI Taxonomy" id="1169474"/>
    <lineage>
        <taxon>Eukaryota</taxon>
        <taxon>Sar</taxon>
        <taxon>Alveolata</taxon>
        <taxon>Colpodellida</taxon>
        <taxon>Chromeraceae</taxon>
        <taxon>Chromera</taxon>
    </lineage>
</organism>
<dbReference type="EMBL" id="CDMZ01005761">
    <property type="protein sequence ID" value="CEM54162.1"/>
    <property type="molecule type" value="Genomic_DNA"/>
</dbReference>
<feature type="compositionally biased region" description="Basic and acidic residues" evidence="1">
    <location>
        <begin position="218"/>
        <end position="235"/>
    </location>
</feature>
<evidence type="ECO:0000256" key="1">
    <source>
        <dbReference type="SAM" id="MobiDB-lite"/>
    </source>
</evidence>
<reference evidence="2" key="1">
    <citation type="submission" date="2014-11" db="EMBL/GenBank/DDBJ databases">
        <authorList>
            <person name="Otto D Thomas"/>
            <person name="Naeem Raeece"/>
        </authorList>
    </citation>
    <scope>NUCLEOTIDE SEQUENCE</scope>
</reference>
<feature type="region of interest" description="Disordered" evidence="1">
    <location>
        <begin position="1"/>
        <end position="29"/>
    </location>
</feature>
<gene>
    <name evidence="2" type="ORF">Cvel_12561</name>
</gene>
<evidence type="ECO:0000313" key="2">
    <source>
        <dbReference type="EMBL" id="CEM54162.1"/>
    </source>
</evidence>
<feature type="compositionally biased region" description="Basic and acidic residues" evidence="1">
    <location>
        <begin position="74"/>
        <end position="83"/>
    </location>
</feature>
<dbReference type="VEuPathDB" id="CryptoDB:Cvel_12561"/>
<sequence length="297" mass="31278">MEIDADSEVGSSSPVPNEPARSSCKIQQTSKRSALAEECPLFMDTIPFNFCSSASLLALASLAEDEEGGDAGGGDEKVVDCRGRPVAQSVQSAPGEGSYGPFRRVTSAASANSSRRFRGEGPPSSSSVGERANLSPAPLKTGRGQWPAAGPYERQRPQKASPLARPLREHCQALSGRSFGESAVSQTQPAEPATEGDAIYGSGSPAPLVPAHTGGPWTEDHSDSVEDKEQVDSVRMRAQPIPSSPSPSSHGCTSISRDDAETSEEGRRASEAEGQNRSLRPSMGELQICMALWKPLK</sequence>
<feature type="region of interest" description="Disordered" evidence="1">
    <location>
        <begin position="65"/>
        <end position="285"/>
    </location>
</feature>
<protein>
    <submittedName>
        <fullName evidence="2">Uncharacterized protein</fullName>
    </submittedName>
</protein>
<name>A0A0G4IAV4_9ALVE</name>
<feature type="compositionally biased region" description="Low complexity" evidence="1">
    <location>
        <begin position="103"/>
        <end position="114"/>
    </location>
</feature>
<feature type="compositionally biased region" description="Basic and acidic residues" evidence="1">
    <location>
        <begin position="256"/>
        <end position="271"/>
    </location>
</feature>